<comment type="caution">
    <text evidence="10">The sequence shown here is derived from an EMBL/GenBank/DDBJ whole genome shotgun (WGS) entry which is preliminary data.</text>
</comment>
<evidence type="ECO:0000313" key="10">
    <source>
        <dbReference type="EMBL" id="KAK4357297.1"/>
    </source>
</evidence>
<keyword evidence="11" id="KW-1185">Reference proteome</keyword>
<evidence type="ECO:0000256" key="5">
    <source>
        <dbReference type="ARBA" id="ARBA00022692"/>
    </source>
</evidence>
<keyword evidence="7 9" id="KW-1133">Transmembrane helix</keyword>
<comment type="subcellular location">
    <subcellularLocation>
        <location evidence="1">Endomembrane system</location>
        <topology evidence="1">Multi-pass membrane protein</topology>
    </subcellularLocation>
</comment>
<dbReference type="PANTHER" id="PTHR10791:SF157">
    <property type="entry name" value="BIDIRECTIONAL SUGAR TRANSPORTER SWEET"/>
    <property type="match status" value="1"/>
</dbReference>
<dbReference type="GO" id="GO:0012505">
    <property type="term" value="C:endomembrane system"/>
    <property type="evidence" value="ECO:0007669"/>
    <property type="project" value="UniProtKB-SubCell"/>
</dbReference>
<keyword evidence="6" id="KW-0677">Repeat</keyword>
<organism evidence="10 11">
    <name type="scientific">Anisodus tanguticus</name>
    <dbReference type="NCBI Taxonomy" id="243964"/>
    <lineage>
        <taxon>Eukaryota</taxon>
        <taxon>Viridiplantae</taxon>
        <taxon>Streptophyta</taxon>
        <taxon>Embryophyta</taxon>
        <taxon>Tracheophyta</taxon>
        <taxon>Spermatophyta</taxon>
        <taxon>Magnoliopsida</taxon>
        <taxon>eudicotyledons</taxon>
        <taxon>Gunneridae</taxon>
        <taxon>Pentapetalae</taxon>
        <taxon>asterids</taxon>
        <taxon>lamiids</taxon>
        <taxon>Solanales</taxon>
        <taxon>Solanaceae</taxon>
        <taxon>Solanoideae</taxon>
        <taxon>Hyoscyameae</taxon>
        <taxon>Anisodus</taxon>
    </lineage>
</organism>
<dbReference type="AlphaFoldDB" id="A0AAE1RTS9"/>
<dbReference type="EMBL" id="JAVYJV010000012">
    <property type="protein sequence ID" value="KAK4357297.1"/>
    <property type="molecule type" value="Genomic_DNA"/>
</dbReference>
<keyword evidence="4" id="KW-0762">Sugar transport</keyword>
<evidence type="ECO:0000256" key="1">
    <source>
        <dbReference type="ARBA" id="ARBA00004127"/>
    </source>
</evidence>
<dbReference type="PANTHER" id="PTHR10791">
    <property type="entry name" value="RAG1-ACTIVATING PROTEIN 1"/>
    <property type="match status" value="1"/>
</dbReference>
<feature type="transmembrane region" description="Helical" evidence="9">
    <location>
        <begin position="157"/>
        <end position="173"/>
    </location>
</feature>
<evidence type="ECO:0000313" key="11">
    <source>
        <dbReference type="Proteomes" id="UP001291623"/>
    </source>
</evidence>
<dbReference type="Proteomes" id="UP001291623">
    <property type="component" value="Unassembled WGS sequence"/>
</dbReference>
<evidence type="ECO:0000256" key="2">
    <source>
        <dbReference type="ARBA" id="ARBA00007809"/>
    </source>
</evidence>
<feature type="transmembrane region" description="Helical" evidence="9">
    <location>
        <begin position="6"/>
        <end position="26"/>
    </location>
</feature>
<dbReference type="FunFam" id="1.20.1280.290:FF:000001">
    <property type="entry name" value="Bidirectional sugar transporter SWEET"/>
    <property type="match status" value="1"/>
</dbReference>
<dbReference type="InterPro" id="IPR047664">
    <property type="entry name" value="SWEET"/>
</dbReference>
<evidence type="ECO:0008006" key="12">
    <source>
        <dbReference type="Google" id="ProtNLM"/>
    </source>
</evidence>
<protein>
    <recommendedName>
        <fullName evidence="12">Bidirectional sugar transporter SWEET</fullName>
    </recommendedName>
</protein>
<dbReference type="Gene3D" id="1.20.1280.290">
    <property type="match status" value="1"/>
</dbReference>
<keyword evidence="8 9" id="KW-0472">Membrane</keyword>
<evidence type="ECO:0000256" key="8">
    <source>
        <dbReference type="ARBA" id="ARBA00023136"/>
    </source>
</evidence>
<gene>
    <name evidence="10" type="ORF">RND71_022907</name>
</gene>
<dbReference type="GO" id="GO:0016020">
    <property type="term" value="C:membrane"/>
    <property type="evidence" value="ECO:0007669"/>
    <property type="project" value="InterPro"/>
</dbReference>
<feature type="transmembrane region" description="Helical" evidence="9">
    <location>
        <begin position="70"/>
        <end position="93"/>
    </location>
</feature>
<feature type="transmembrane region" description="Helical" evidence="9">
    <location>
        <begin position="47"/>
        <end position="64"/>
    </location>
</feature>
<dbReference type="GO" id="GO:0051119">
    <property type="term" value="F:sugar transmembrane transporter activity"/>
    <property type="evidence" value="ECO:0007669"/>
    <property type="project" value="InterPro"/>
</dbReference>
<evidence type="ECO:0000256" key="3">
    <source>
        <dbReference type="ARBA" id="ARBA00022448"/>
    </source>
</evidence>
<keyword evidence="5 9" id="KW-0812">Transmembrane</keyword>
<evidence type="ECO:0000256" key="6">
    <source>
        <dbReference type="ARBA" id="ARBA00022737"/>
    </source>
</evidence>
<sequence length="222" mass="25009">MALFNTSQLAFAFGILGNVVSFLVYLSPLPTFYRIYKRKSTEEFQSVPYSVSLFSAMLYLYYAYLKENGILLITINSFGTAIELIYLTIFLIYATRKSKIYTTKLLLLFNIGSFGAIIGLTHIIAKHQLRLSIVGWICAVFSVSVFAAPLSIMTPNILGFAFGIAQMILYVIYRNRKQQVLPNVNLNDLKEVAIDMKVVVVEIQENGDDKNKQEVVLTTSTI</sequence>
<evidence type="ECO:0000256" key="9">
    <source>
        <dbReference type="SAM" id="Phobius"/>
    </source>
</evidence>
<keyword evidence="3" id="KW-0813">Transport</keyword>
<reference evidence="10" key="1">
    <citation type="submission" date="2023-12" db="EMBL/GenBank/DDBJ databases">
        <title>Genome assembly of Anisodus tanguticus.</title>
        <authorList>
            <person name="Wang Y.-J."/>
        </authorList>
    </citation>
    <scope>NUCLEOTIDE SEQUENCE</scope>
    <source>
        <strain evidence="10">KB-2021</strain>
        <tissue evidence="10">Leaf</tissue>
    </source>
</reference>
<accession>A0AAE1RTS9</accession>
<comment type="similarity">
    <text evidence="2">Belongs to the SWEET sugar transporter family.</text>
</comment>
<dbReference type="Pfam" id="PF03083">
    <property type="entry name" value="MtN3_slv"/>
    <property type="match status" value="1"/>
</dbReference>
<dbReference type="InterPro" id="IPR004316">
    <property type="entry name" value="SWEET_rpt"/>
</dbReference>
<evidence type="ECO:0000256" key="4">
    <source>
        <dbReference type="ARBA" id="ARBA00022597"/>
    </source>
</evidence>
<proteinExistence type="inferred from homology"/>
<evidence type="ECO:0000256" key="7">
    <source>
        <dbReference type="ARBA" id="ARBA00022989"/>
    </source>
</evidence>
<name>A0AAE1RTS9_9SOLA</name>
<feature type="transmembrane region" description="Helical" evidence="9">
    <location>
        <begin position="105"/>
        <end position="125"/>
    </location>
</feature>